<sequence length="776" mass="83836">MPDGSFALPRLALEERARRACARVAPLWPLRDFVAVNPFLGLADRSFLEAAVTLRRVAGRDLLPKPEGASIEPPSVSPRALTVADVLDATLGTDWSRRVTDEIGKWAAAWSDEGQAAWPMPWRDLPFYAAWRAAMAHDRAPEAMGLAGFRKTIAAMPEDPVETIAATLEMIDLGPEASDDYLHRALLSVAGWAGLFRQKGWARELAGEPDDTVLNLLAVRLAWDAALFTLHDVPRFRSAWADRLAAPDPEAPDLSAALAAVEAREASFRRRIIDRLGPDPARPAAPLAQAVFCIDVRSEVYRRALERVAPEVETFGFAGFFGFAVDYVRFGDGAGSAQCPVLLRPGVTICERVAGAAPAEAERIAAKMVLSRRLADLWSAFRSSAVSCFAYVETIGLAAAAGLLRGVLRRPASEGGLAALAPDLSPRSWNGRSTGMATAQRIDAAETVLRAMSLTDGFGGIVLLVGHGARTVNNPHAAGLDCGACGGHSGESNARIAAAVLNDPLVRQGLAERGIVIPADTWFVAGLHETVTDEITLFDTDRVPPSQVGTLETLQRALAEASARTRAERAPLLGLASEADASADTARRSADWSEVRPEWALANNAAFIAAPRARTRGLDLGGRAFLHTYDWRQDRGFSVLELIMTAPMVVANWINLQYWGSTVDNEAWGSGNKTLHNVVGLFGVLEGQGGDLRTGLPWQSVHDGTRFVHEPLRLSVFIEAPEEAMDEVLARHDAVRRLVDNGWLHLLSIRPDGTVARRLAEGRWEPETTRALEEVA</sequence>
<keyword evidence="8" id="KW-1185">Reference proteome</keyword>
<proteinExistence type="inferred from homology"/>
<keyword evidence="2 6" id="KW-1003">Cell membrane</keyword>
<dbReference type="Pfam" id="PF10070">
    <property type="entry name" value="DabA"/>
    <property type="match status" value="1"/>
</dbReference>
<evidence type="ECO:0000313" key="7">
    <source>
        <dbReference type="EMBL" id="QXM23807.1"/>
    </source>
</evidence>
<comment type="cofactor">
    <cofactor evidence="6">
        <name>Zn(2+)</name>
        <dbReference type="ChEBI" id="CHEBI:29105"/>
    </cofactor>
</comment>
<evidence type="ECO:0000256" key="3">
    <source>
        <dbReference type="ARBA" id="ARBA00022723"/>
    </source>
</evidence>
<dbReference type="InterPro" id="IPR018752">
    <property type="entry name" value="DabA"/>
</dbReference>
<dbReference type="PANTHER" id="PTHR38344">
    <property type="entry name" value="UPF0753 PROTEIN AQ_863"/>
    <property type="match status" value="1"/>
</dbReference>
<dbReference type="GO" id="GO:0008270">
    <property type="term" value="F:zinc ion binding"/>
    <property type="evidence" value="ECO:0007669"/>
    <property type="project" value="UniProtKB-UniRule"/>
</dbReference>
<evidence type="ECO:0000256" key="6">
    <source>
        <dbReference type="HAMAP-Rule" id="MF_01871"/>
    </source>
</evidence>
<keyword evidence="3 6" id="KW-0479">Metal-binding</keyword>
<organism evidence="7 8">
    <name type="scientific">Elioraea tepida</name>
    <dbReference type="NCBI Taxonomy" id="2843330"/>
    <lineage>
        <taxon>Bacteria</taxon>
        <taxon>Pseudomonadati</taxon>
        <taxon>Pseudomonadota</taxon>
        <taxon>Alphaproteobacteria</taxon>
        <taxon>Acetobacterales</taxon>
        <taxon>Elioraeaceae</taxon>
        <taxon>Elioraea</taxon>
    </lineage>
</organism>
<evidence type="ECO:0000256" key="4">
    <source>
        <dbReference type="ARBA" id="ARBA00022833"/>
    </source>
</evidence>
<evidence type="ECO:0000256" key="2">
    <source>
        <dbReference type="ARBA" id="ARBA00022475"/>
    </source>
</evidence>
<dbReference type="KEGG" id="elio:KO353_10900"/>
<evidence type="ECO:0000256" key="5">
    <source>
        <dbReference type="ARBA" id="ARBA00023136"/>
    </source>
</evidence>
<dbReference type="AlphaFoldDB" id="A0A975U042"/>
<comment type="similarity">
    <text evidence="6">Belongs to the inorganic carbon transporter (TC 9.A.2) DabA family.</text>
</comment>
<name>A0A975U042_9PROT</name>
<dbReference type="GO" id="GO:0005886">
    <property type="term" value="C:plasma membrane"/>
    <property type="evidence" value="ECO:0007669"/>
    <property type="project" value="UniProtKB-SubCell"/>
</dbReference>
<protein>
    <recommendedName>
        <fullName evidence="6">Probable inorganic carbon transporter subunit DabA</fullName>
    </recommendedName>
</protein>
<feature type="binding site" evidence="6">
    <location>
        <position position="295"/>
    </location>
    <ligand>
        <name>Zn(2+)</name>
        <dbReference type="ChEBI" id="CHEBI:29105"/>
    </ligand>
</feature>
<keyword evidence="4 6" id="KW-0862">Zinc</keyword>
<dbReference type="Proteomes" id="UP000694001">
    <property type="component" value="Chromosome"/>
</dbReference>
<dbReference type="HAMAP" id="MF_01871">
    <property type="entry name" value="DabA"/>
    <property type="match status" value="1"/>
</dbReference>
<feature type="binding site" evidence="6">
    <location>
        <position position="467"/>
    </location>
    <ligand>
        <name>Zn(2+)</name>
        <dbReference type="ChEBI" id="CHEBI:29105"/>
    </ligand>
</feature>
<dbReference type="PANTHER" id="PTHR38344:SF1">
    <property type="entry name" value="INORGANIC CARBON TRANSPORTER SUBUNIT DABA-RELATED"/>
    <property type="match status" value="1"/>
</dbReference>
<feature type="binding site" evidence="6">
    <location>
        <position position="293"/>
    </location>
    <ligand>
        <name>Zn(2+)</name>
        <dbReference type="ChEBI" id="CHEBI:29105"/>
    </ligand>
</feature>
<evidence type="ECO:0000313" key="8">
    <source>
        <dbReference type="Proteomes" id="UP000694001"/>
    </source>
</evidence>
<comment type="subcellular location">
    <subcellularLocation>
        <location evidence="6">Cell membrane</location>
        <topology evidence="6">Peripheral membrane protein</topology>
    </subcellularLocation>
</comment>
<accession>A0A975U042</accession>
<dbReference type="RefSeq" id="WP_218284717.1">
    <property type="nucleotide sequence ID" value="NZ_CP076448.1"/>
</dbReference>
<dbReference type="EMBL" id="CP076448">
    <property type="protein sequence ID" value="QXM23807.1"/>
    <property type="molecule type" value="Genomic_DNA"/>
</dbReference>
<comment type="subunit">
    <text evidence="6">Forms a complex with DabB.</text>
</comment>
<feature type="binding site" evidence="6">
    <location>
        <position position="482"/>
    </location>
    <ligand>
        <name>Zn(2+)</name>
        <dbReference type="ChEBI" id="CHEBI:29105"/>
    </ligand>
</feature>
<reference evidence="7" key="1">
    <citation type="submission" date="2021-06" db="EMBL/GenBank/DDBJ databases">
        <title>Elioraea tepida, sp. nov., a moderately thermophilic aerobic anoxygenic phototrophic bacterium isolated from an alkaline siliceous hot spring mat community in Yellowstone National Park, WY, USA.</title>
        <authorList>
            <person name="Saini M.K."/>
            <person name="Yoshida S."/>
            <person name="Sebastian A."/>
            <person name="Hirose S."/>
            <person name="Hara E."/>
            <person name="Tamaki H."/>
            <person name="Soulier N.T."/>
            <person name="Albert I."/>
            <person name="Hanada S."/>
            <person name="Bryant D.A."/>
            <person name="Tank M."/>
        </authorList>
    </citation>
    <scope>NUCLEOTIDE SEQUENCE</scope>
    <source>
        <strain evidence="7">MS-P2</strain>
    </source>
</reference>
<gene>
    <name evidence="6" type="primary">dabA</name>
    <name evidence="7" type="ORF">KO353_10900</name>
</gene>
<comment type="function">
    <text evidence="6">Part of an energy-coupled inorganic carbon pump.</text>
</comment>
<evidence type="ECO:0000256" key="1">
    <source>
        <dbReference type="ARBA" id="ARBA00022448"/>
    </source>
</evidence>
<keyword evidence="1 6" id="KW-0813">Transport</keyword>
<keyword evidence="5 6" id="KW-0472">Membrane</keyword>